<evidence type="ECO:0000313" key="3">
    <source>
        <dbReference type="WBParaSite" id="nRc.2.0.1.t15431-RA"/>
    </source>
</evidence>
<dbReference type="AlphaFoldDB" id="A0A915IN84"/>
<feature type="domain" description="DNA2/NAM7 helicase-like C-terminal" evidence="1">
    <location>
        <begin position="5"/>
        <end position="75"/>
    </location>
</feature>
<evidence type="ECO:0000259" key="1">
    <source>
        <dbReference type="Pfam" id="PF13087"/>
    </source>
</evidence>
<dbReference type="Gene3D" id="3.40.50.300">
    <property type="entry name" value="P-loop containing nucleotide triphosphate hydrolases"/>
    <property type="match status" value="1"/>
</dbReference>
<name>A0A915IN84_ROMCU</name>
<protein>
    <submittedName>
        <fullName evidence="3">DNA2/NAM7 helicase-like C-terminal domain-containing protein</fullName>
    </submittedName>
</protein>
<accession>A0A915IN84</accession>
<organism evidence="2 3">
    <name type="scientific">Romanomermis culicivorax</name>
    <name type="common">Nematode worm</name>
    <dbReference type="NCBI Taxonomy" id="13658"/>
    <lineage>
        <taxon>Eukaryota</taxon>
        <taxon>Metazoa</taxon>
        <taxon>Ecdysozoa</taxon>
        <taxon>Nematoda</taxon>
        <taxon>Enoplea</taxon>
        <taxon>Dorylaimia</taxon>
        <taxon>Mermithida</taxon>
        <taxon>Mermithoidea</taxon>
        <taxon>Mermithidae</taxon>
        <taxon>Romanomermis</taxon>
    </lineage>
</organism>
<dbReference type="Proteomes" id="UP000887565">
    <property type="component" value="Unplaced"/>
</dbReference>
<evidence type="ECO:0000313" key="2">
    <source>
        <dbReference type="Proteomes" id="UP000887565"/>
    </source>
</evidence>
<dbReference type="WBParaSite" id="nRc.2.0.1.t15431-RA">
    <property type="protein sequence ID" value="nRc.2.0.1.t15431-RA"/>
    <property type="gene ID" value="nRc.2.0.1.g15431"/>
</dbReference>
<reference evidence="3" key="1">
    <citation type="submission" date="2022-11" db="UniProtKB">
        <authorList>
            <consortium name="WormBaseParasite"/>
        </authorList>
    </citation>
    <scope>IDENTIFICATION</scope>
</reference>
<dbReference type="InterPro" id="IPR027417">
    <property type="entry name" value="P-loop_NTPase"/>
</dbReference>
<proteinExistence type="predicted"/>
<keyword evidence="2" id="KW-1185">Reference proteome</keyword>
<dbReference type="InterPro" id="IPR041679">
    <property type="entry name" value="DNA2/NAM7-like_C"/>
</dbReference>
<dbReference type="Pfam" id="PF13087">
    <property type="entry name" value="AAA_12"/>
    <property type="match status" value="1"/>
</dbReference>
<sequence length="109" mass="12560">MISGFPIAWVNVRGQESLENSSRSLQNVQEARVIVNLVASLISMQKFKNEDMFIITSYSAQVKLLWNTVLEACKAIKAGTYLQNRYLSPMEMENELRKVWIGIMDRFQV</sequence>